<evidence type="ECO:0000313" key="1">
    <source>
        <dbReference type="EMBL" id="VDK61883.1"/>
    </source>
</evidence>
<dbReference type="Proteomes" id="UP000271098">
    <property type="component" value="Unassembled WGS sequence"/>
</dbReference>
<proteinExistence type="predicted"/>
<name>A0A183DHY6_9BILA</name>
<protein>
    <submittedName>
        <fullName evidence="3">Transposase</fullName>
    </submittedName>
</protein>
<keyword evidence="2" id="KW-1185">Reference proteome</keyword>
<organism evidence="3">
    <name type="scientific">Gongylonema pulchrum</name>
    <dbReference type="NCBI Taxonomy" id="637853"/>
    <lineage>
        <taxon>Eukaryota</taxon>
        <taxon>Metazoa</taxon>
        <taxon>Ecdysozoa</taxon>
        <taxon>Nematoda</taxon>
        <taxon>Chromadorea</taxon>
        <taxon>Rhabditida</taxon>
        <taxon>Spirurina</taxon>
        <taxon>Spiruromorpha</taxon>
        <taxon>Spiruroidea</taxon>
        <taxon>Gongylonematidae</taxon>
        <taxon>Gongylonema</taxon>
    </lineage>
</organism>
<reference evidence="1 2" key="2">
    <citation type="submission" date="2018-11" db="EMBL/GenBank/DDBJ databases">
        <authorList>
            <consortium name="Pathogen Informatics"/>
        </authorList>
    </citation>
    <scope>NUCLEOTIDE SEQUENCE [LARGE SCALE GENOMIC DNA]</scope>
</reference>
<accession>A0A183DHY6</accession>
<evidence type="ECO:0000313" key="2">
    <source>
        <dbReference type="Proteomes" id="UP000271098"/>
    </source>
</evidence>
<gene>
    <name evidence="1" type="ORF">GPUH_LOCUS8329</name>
</gene>
<dbReference type="WBParaSite" id="GPUH_0000833601-mRNA-1">
    <property type="protein sequence ID" value="GPUH_0000833601-mRNA-1"/>
    <property type="gene ID" value="GPUH_0000833601"/>
</dbReference>
<sequence length="66" mass="7993">MALLDDPECFDSDASTPRRPVDKLFRRVQQQRTAHQNICSVRMLAYHYMYYRNHRLRSKGPFFKMV</sequence>
<evidence type="ECO:0000313" key="3">
    <source>
        <dbReference type="WBParaSite" id="GPUH_0000833601-mRNA-1"/>
    </source>
</evidence>
<dbReference type="AlphaFoldDB" id="A0A183DHY6"/>
<dbReference type="EMBL" id="UYRT01023979">
    <property type="protein sequence ID" value="VDK61883.1"/>
    <property type="molecule type" value="Genomic_DNA"/>
</dbReference>
<reference evidence="3" key="1">
    <citation type="submission" date="2016-06" db="UniProtKB">
        <authorList>
            <consortium name="WormBaseParasite"/>
        </authorList>
    </citation>
    <scope>IDENTIFICATION</scope>
</reference>